<evidence type="ECO:0000256" key="7">
    <source>
        <dbReference type="ARBA" id="ARBA00048117"/>
    </source>
</evidence>
<keyword evidence="11" id="KW-1185">Reference proteome</keyword>
<evidence type="ECO:0000259" key="9">
    <source>
        <dbReference type="Pfam" id="PF00814"/>
    </source>
</evidence>
<dbReference type="GO" id="GO:0061711">
    <property type="term" value="F:tRNA N(6)-L-threonylcarbamoyladenine synthase activity"/>
    <property type="evidence" value="ECO:0007669"/>
    <property type="project" value="UniProtKB-EC"/>
</dbReference>
<keyword evidence="4 8" id="KW-0479">Metal-binding</keyword>
<keyword evidence="1 8" id="KW-0963">Cytoplasm</keyword>
<comment type="cofactor">
    <cofactor evidence="8">
        <name>Fe(2+)</name>
        <dbReference type="ChEBI" id="CHEBI:29033"/>
    </cofactor>
    <text evidence="8">Binds 1 Fe(2+) ion per subunit.</text>
</comment>
<feature type="binding site" evidence="8">
    <location>
        <position position="302"/>
    </location>
    <ligand>
        <name>Fe cation</name>
        <dbReference type="ChEBI" id="CHEBI:24875"/>
    </ligand>
</feature>
<dbReference type="InterPro" id="IPR017861">
    <property type="entry name" value="KAE1/TsaD"/>
</dbReference>
<dbReference type="OrthoDB" id="9806197at2"/>
<keyword evidence="2 8" id="KW-0808">Transferase</keyword>
<sequence>MLVLAIESSCDDTAAAVVEADRRRVLANRISSQHDIHRPFGGIVPELASRRHIEMIQPVVAAALQDAGLTLDDIQLLAATQGPGLVGSLLVGFTFAKAVALARHLPCVGVNHLAGHLLACLLEPLAPDFPYTALLVSGGNTALFRVEGPAAFVCMGRTLDDAAGEAFDKVAKMLGLGYPGGPLIARLAEHGDPTAFNFPRAWLDKERFTFSFSGLKTAVRNVLPANGRPDAAAIPDICASFQAAVSEVLVEKSLLAARENGHKRVVLGGGVAANQHLRVQLAKRCREEGLSLFLPSPIFCTDNAAMIAMAGFYAFQAGEISGPDADAYSRAHLH</sequence>
<dbReference type="GO" id="GO:0002949">
    <property type="term" value="P:tRNA threonylcarbamoyladenosine modification"/>
    <property type="evidence" value="ECO:0007669"/>
    <property type="project" value="UniProtKB-UniRule"/>
</dbReference>
<organism evidence="10 11">
    <name type="scientific">Desulfobulbus oralis</name>
    <dbReference type="NCBI Taxonomy" id="1986146"/>
    <lineage>
        <taxon>Bacteria</taxon>
        <taxon>Pseudomonadati</taxon>
        <taxon>Thermodesulfobacteriota</taxon>
        <taxon>Desulfobulbia</taxon>
        <taxon>Desulfobulbales</taxon>
        <taxon>Desulfobulbaceae</taxon>
        <taxon>Desulfobulbus</taxon>
    </lineage>
</organism>
<dbReference type="InterPro" id="IPR000905">
    <property type="entry name" value="Gcp-like_dom"/>
</dbReference>
<dbReference type="KEGG" id="deo:CAY53_06180"/>
<comment type="caution">
    <text evidence="8">Lacks conserved residue(s) required for the propagation of feature annotation.</text>
</comment>
<dbReference type="NCBIfam" id="TIGR03723">
    <property type="entry name" value="T6A_TsaD_YgjD"/>
    <property type="match status" value="1"/>
</dbReference>
<dbReference type="InterPro" id="IPR043129">
    <property type="entry name" value="ATPase_NBD"/>
</dbReference>
<comment type="similarity">
    <text evidence="8">Belongs to the KAE1 / TsaD family.</text>
</comment>
<evidence type="ECO:0000256" key="6">
    <source>
        <dbReference type="ARBA" id="ARBA00023315"/>
    </source>
</evidence>
<comment type="function">
    <text evidence="8">Required for the formation of a threonylcarbamoyl group on adenosine at position 37 (t(6)A37) in tRNAs that read codons beginning with adenine. Is involved in the transfer of the threonylcarbamoyl moiety of threonylcarbamoyl-AMP (TC-AMP) to the N6 group of A37, together with TsaE and TsaB. TsaD likely plays a direct catalytic role in this reaction.</text>
</comment>
<protein>
    <recommendedName>
        <fullName evidence="8">tRNA N6-adenosine threonylcarbamoyltransferase</fullName>
        <ecNumber evidence="8">2.3.1.234</ecNumber>
    </recommendedName>
    <alternativeName>
        <fullName evidence="8">N6-L-threonylcarbamoyladenine synthase</fullName>
        <shortName evidence="8">t(6)A synthase</shortName>
    </alternativeName>
    <alternativeName>
        <fullName evidence="8">t(6)A37 threonylcarbamoyladenosine biosynthesis protein TsaD</fullName>
    </alternativeName>
    <alternativeName>
        <fullName evidence="8">tRNA threonylcarbamoyladenosine biosynthesis protein TsaD</fullName>
    </alternativeName>
</protein>
<gene>
    <name evidence="8" type="primary">tsaD</name>
    <name evidence="10" type="ORF">CAY53_06180</name>
</gene>
<feature type="binding site" evidence="8">
    <location>
        <position position="274"/>
    </location>
    <ligand>
        <name>substrate</name>
    </ligand>
</feature>
<keyword evidence="5 8" id="KW-0408">Iron</keyword>
<comment type="catalytic activity">
    <reaction evidence="7 8">
        <text>L-threonylcarbamoyladenylate + adenosine(37) in tRNA = N(6)-L-threonylcarbamoyladenosine(37) in tRNA + AMP + H(+)</text>
        <dbReference type="Rhea" id="RHEA:37059"/>
        <dbReference type="Rhea" id="RHEA-COMP:10162"/>
        <dbReference type="Rhea" id="RHEA-COMP:10163"/>
        <dbReference type="ChEBI" id="CHEBI:15378"/>
        <dbReference type="ChEBI" id="CHEBI:73682"/>
        <dbReference type="ChEBI" id="CHEBI:74411"/>
        <dbReference type="ChEBI" id="CHEBI:74418"/>
        <dbReference type="ChEBI" id="CHEBI:456215"/>
        <dbReference type="EC" id="2.3.1.234"/>
    </reaction>
</comment>
<feature type="binding site" evidence="8">
    <location>
        <position position="116"/>
    </location>
    <ligand>
        <name>Fe cation</name>
        <dbReference type="ChEBI" id="CHEBI:24875"/>
    </ligand>
</feature>
<name>A0A2L1GN79_9BACT</name>
<evidence type="ECO:0000256" key="2">
    <source>
        <dbReference type="ARBA" id="ARBA00022679"/>
    </source>
</evidence>
<evidence type="ECO:0000256" key="4">
    <source>
        <dbReference type="ARBA" id="ARBA00022723"/>
    </source>
</evidence>
<dbReference type="EMBL" id="CP021255">
    <property type="protein sequence ID" value="AVD71122.1"/>
    <property type="molecule type" value="Genomic_DNA"/>
</dbReference>
<dbReference type="FunFam" id="3.30.420.40:FF:000040">
    <property type="entry name" value="tRNA N6-adenosine threonylcarbamoyltransferase"/>
    <property type="match status" value="1"/>
</dbReference>
<dbReference type="CDD" id="cd24133">
    <property type="entry name" value="ASKHA_NBD_TsaD_bac"/>
    <property type="match status" value="1"/>
</dbReference>
<feature type="binding site" evidence="8">
    <location>
        <position position="112"/>
    </location>
    <ligand>
        <name>Fe cation</name>
        <dbReference type="ChEBI" id="CHEBI:24875"/>
    </ligand>
</feature>
<dbReference type="PANTHER" id="PTHR11735">
    <property type="entry name" value="TRNA N6-ADENOSINE THREONYLCARBAMOYLTRANSFERASE"/>
    <property type="match status" value="1"/>
</dbReference>
<dbReference type="PANTHER" id="PTHR11735:SF6">
    <property type="entry name" value="TRNA N6-ADENOSINE THREONYLCARBAMOYLTRANSFERASE, MITOCHONDRIAL"/>
    <property type="match status" value="1"/>
</dbReference>
<evidence type="ECO:0000256" key="1">
    <source>
        <dbReference type="ARBA" id="ARBA00022490"/>
    </source>
</evidence>
<feature type="binding site" evidence="8">
    <location>
        <position position="168"/>
    </location>
    <ligand>
        <name>substrate</name>
    </ligand>
</feature>
<dbReference type="AlphaFoldDB" id="A0A2L1GN79"/>
<comment type="subcellular location">
    <subcellularLocation>
        <location evidence="8">Cytoplasm</location>
    </subcellularLocation>
</comment>
<evidence type="ECO:0000313" key="11">
    <source>
        <dbReference type="Proteomes" id="UP000239867"/>
    </source>
</evidence>
<keyword evidence="3 8" id="KW-0819">tRNA processing</keyword>
<dbReference type="InterPro" id="IPR022450">
    <property type="entry name" value="TsaD"/>
</dbReference>
<feature type="domain" description="Gcp-like" evidence="9">
    <location>
        <begin position="25"/>
        <end position="308"/>
    </location>
</feature>
<dbReference type="Gene3D" id="3.30.420.40">
    <property type="match status" value="2"/>
</dbReference>
<reference evidence="10 11" key="1">
    <citation type="journal article" date="2018" name="MBio">
        <title>Insights into the evolution of host association through the isolation and characterization of a novel human periodontal pathobiont, Desulfobulbus oralis.</title>
        <authorList>
            <person name="Cross K.L."/>
            <person name="Chirania P."/>
            <person name="Xiong W."/>
            <person name="Beall C.J."/>
            <person name="Elkins J.G."/>
            <person name="Giannone R.J."/>
            <person name="Griffen A.L."/>
            <person name="Guss A.M."/>
            <person name="Hettich R.L."/>
            <person name="Joshi S.S."/>
            <person name="Mokrzan E.M."/>
            <person name="Martin R.K."/>
            <person name="Zhulin I.B."/>
            <person name="Leys E.J."/>
            <person name="Podar M."/>
        </authorList>
    </citation>
    <scope>NUCLEOTIDE SEQUENCE [LARGE SCALE GENOMIC DNA]</scope>
    <source>
        <strain evidence="10 11">ORNL</strain>
    </source>
</reference>
<dbReference type="GO" id="GO:0005737">
    <property type="term" value="C:cytoplasm"/>
    <property type="evidence" value="ECO:0007669"/>
    <property type="project" value="UniProtKB-SubCell"/>
</dbReference>
<dbReference type="EC" id="2.3.1.234" evidence="8"/>
<dbReference type="Proteomes" id="UP000239867">
    <property type="component" value="Chromosome"/>
</dbReference>
<dbReference type="RefSeq" id="WP_104936397.1">
    <property type="nucleotide sequence ID" value="NZ_CP021255.1"/>
</dbReference>
<evidence type="ECO:0000256" key="3">
    <source>
        <dbReference type="ARBA" id="ARBA00022694"/>
    </source>
</evidence>
<feature type="binding site" evidence="8">
    <location>
        <begin position="135"/>
        <end position="139"/>
    </location>
    <ligand>
        <name>substrate</name>
    </ligand>
</feature>
<evidence type="ECO:0000256" key="5">
    <source>
        <dbReference type="ARBA" id="ARBA00023004"/>
    </source>
</evidence>
<keyword evidence="6 8" id="KW-0012">Acyltransferase</keyword>
<dbReference type="SUPFAM" id="SSF53067">
    <property type="entry name" value="Actin-like ATPase domain"/>
    <property type="match status" value="2"/>
</dbReference>
<dbReference type="HAMAP" id="MF_01445">
    <property type="entry name" value="TsaD"/>
    <property type="match status" value="1"/>
</dbReference>
<dbReference type="NCBIfam" id="TIGR00329">
    <property type="entry name" value="gcp_kae1"/>
    <property type="match status" value="1"/>
</dbReference>
<evidence type="ECO:0000256" key="8">
    <source>
        <dbReference type="HAMAP-Rule" id="MF_01445"/>
    </source>
</evidence>
<feature type="binding site" evidence="8">
    <location>
        <position position="181"/>
    </location>
    <ligand>
        <name>substrate</name>
    </ligand>
</feature>
<evidence type="ECO:0000313" key="10">
    <source>
        <dbReference type="EMBL" id="AVD71122.1"/>
    </source>
</evidence>
<accession>A0A2L1GN79</accession>
<dbReference type="Pfam" id="PF00814">
    <property type="entry name" value="TsaD"/>
    <property type="match status" value="1"/>
</dbReference>
<dbReference type="GO" id="GO:0005506">
    <property type="term" value="F:iron ion binding"/>
    <property type="evidence" value="ECO:0007669"/>
    <property type="project" value="UniProtKB-UniRule"/>
</dbReference>
<dbReference type="PRINTS" id="PR00789">
    <property type="entry name" value="OSIALOPTASE"/>
</dbReference>
<proteinExistence type="inferred from homology"/>